<evidence type="ECO:0000313" key="2">
    <source>
        <dbReference type="Proteomes" id="UP001596312"/>
    </source>
</evidence>
<sequence>MTVVGTLRKAVARWRDEGLVTLIRAALSRSRDRVKRRRLRRKYRYVSDDGMISVDPERITHFLVEGRHPATRYRVEKGLVTKHELIKAYFPVGFFRGAVLPGEWDRHGKAYHFDRVYRGIRNHYVEGVEWERTEYGHQMLLLDDLYDYSYFDRRISQCESLYRSLNRDGYEPAPRPERNVGVNVGRDGTLIFNNKDGHNRLALARVLGIDRIPVVVVVRHARWQALREEIAAAETIDELGDRARRHLDHPDVRSLHEFNRADRSADSALDRLERFVDRSIAR</sequence>
<protein>
    <recommendedName>
        <fullName evidence="3">ParB-like nuclease domain-containing protein</fullName>
    </recommendedName>
</protein>
<dbReference type="RefSeq" id="WP_340604247.1">
    <property type="nucleotide sequence ID" value="NZ_JBBMXV010000003.1"/>
</dbReference>
<dbReference type="Proteomes" id="UP001596312">
    <property type="component" value="Unassembled WGS sequence"/>
</dbReference>
<reference evidence="1 2" key="1">
    <citation type="journal article" date="2019" name="Int. J. Syst. Evol. Microbiol.">
        <title>The Global Catalogue of Microorganisms (GCM) 10K type strain sequencing project: providing services to taxonomists for standard genome sequencing and annotation.</title>
        <authorList>
            <consortium name="The Broad Institute Genomics Platform"/>
            <consortium name="The Broad Institute Genome Sequencing Center for Infectious Disease"/>
            <person name="Wu L."/>
            <person name="Ma J."/>
        </authorList>
    </citation>
    <scope>NUCLEOTIDE SEQUENCE [LARGE SCALE GENOMIC DNA]</scope>
    <source>
        <strain evidence="1 2">CGMCC 1.3240</strain>
    </source>
</reference>
<organism evidence="1 2">
    <name type="scientific">Halalkalicoccus tibetensis</name>
    <dbReference type="NCBI Taxonomy" id="175632"/>
    <lineage>
        <taxon>Archaea</taxon>
        <taxon>Methanobacteriati</taxon>
        <taxon>Methanobacteriota</taxon>
        <taxon>Stenosarchaea group</taxon>
        <taxon>Halobacteria</taxon>
        <taxon>Halobacteriales</taxon>
        <taxon>Halococcaceae</taxon>
        <taxon>Halalkalicoccus</taxon>
    </lineage>
</organism>
<evidence type="ECO:0008006" key="3">
    <source>
        <dbReference type="Google" id="ProtNLM"/>
    </source>
</evidence>
<comment type="caution">
    <text evidence="1">The sequence shown here is derived from an EMBL/GenBank/DDBJ whole genome shotgun (WGS) entry which is preliminary data.</text>
</comment>
<accession>A0ABD5V2T2</accession>
<proteinExistence type="predicted"/>
<name>A0ABD5V2T2_9EURY</name>
<dbReference type="AlphaFoldDB" id="A0ABD5V2T2"/>
<dbReference type="EMBL" id="JBHSXQ010000003">
    <property type="protein sequence ID" value="MFC6905720.1"/>
    <property type="molecule type" value="Genomic_DNA"/>
</dbReference>
<evidence type="ECO:0000313" key="1">
    <source>
        <dbReference type="EMBL" id="MFC6905720.1"/>
    </source>
</evidence>
<keyword evidence="2" id="KW-1185">Reference proteome</keyword>
<gene>
    <name evidence="1" type="ORF">ACFQGH_10995</name>
</gene>